<dbReference type="Proteomes" id="UP001202328">
    <property type="component" value="Unassembled WGS sequence"/>
</dbReference>
<dbReference type="InterPro" id="IPR023828">
    <property type="entry name" value="Peptidase_S8_Ser-AS"/>
</dbReference>
<evidence type="ECO:0000256" key="7">
    <source>
        <dbReference type="PROSITE-ProRule" id="PRU01240"/>
    </source>
</evidence>
<dbReference type="InterPro" id="IPR036852">
    <property type="entry name" value="Peptidase_S8/S53_dom_sf"/>
</dbReference>
<evidence type="ECO:0000259" key="10">
    <source>
        <dbReference type="Pfam" id="PF05922"/>
    </source>
</evidence>
<dbReference type="PROSITE" id="PS00137">
    <property type="entry name" value="SUBTILASE_HIS"/>
    <property type="match status" value="1"/>
</dbReference>
<keyword evidence="3 8" id="KW-0732">Signal</keyword>
<dbReference type="InterPro" id="IPR045051">
    <property type="entry name" value="SBT"/>
</dbReference>
<comment type="caution">
    <text evidence="11">The sequence shown here is derived from an EMBL/GenBank/DDBJ whole genome shotgun (WGS) entry which is preliminary data.</text>
</comment>
<dbReference type="InterPro" id="IPR022398">
    <property type="entry name" value="Peptidase_S8_His-AS"/>
</dbReference>
<dbReference type="InterPro" id="IPR037045">
    <property type="entry name" value="S8pro/Inhibitor_I9_sf"/>
</dbReference>
<accession>A0AAD4TIS4</accession>
<evidence type="ECO:0000313" key="11">
    <source>
        <dbReference type="EMBL" id="KAI3958476.1"/>
    </source>
</evidence>
<feature type="domain" description="Inhibitor I9" evidence="10">
    <location>
        <begin position="30"/>
        <end position="109"/>
    </location>
</feature>
<evidence type="ECO:0000256" key="4">
    <source>
        <dbReference type="ARBA" id="ARBA00022801"/>
    </source>
</evidence>
<feature type="active site" description="Charge relay system" evidence="6 7">
    <location>
        <position position="520"/>
    </location>
</feature>
<feature type="domain" description="Peptidase S8/S53" evidence="9">
    <location>
        <begin position="133"/>
        <end position="566"/>
    </location>
</feature>
<sequence length="628" mass="66983">MNKLIATTLALFLFTFIVTNEANSITKKHYIVYMGEHSFSDSDSVISSNHDLLASVTGCSIHQAKEATVHHYSKSFRGFSAILTAEQAQQLRETESVISVFESKINQLHTTHSWDFLGIDDVPQNNANIESKSDVIIGVIDSGVWPESESFNDNGLGPVPKRFKGECVPGDQFTVENCNRKIIGARYYSQGNEKATGPVESRNLTFFRSARDSDGHGTHVASTVAGSVVNNVSLFGMASGTARSGMPSARLAIYKTCWLGGGCTDADNLAAFDDAISDGVDIISISISASPDGFFDDPISIGSFHAFKKGILVSTSAGITGVATTKCAPWLLTVAASSIDREFISNVQLGNSKILKGSSINPLKMDKFHRIIFASDAAVAGVSEGNARGSGSGKDIVVRDGGGVGMILFAPSFGKLSDSSPQYVIPTTVLDTKEVQALRKYATQAKSPIAKIFPSTTAVVNNTTRAPKMARFSSIGPNTVTPDIIKPDITAPGVRILAAWTPVGLRAGRSVDYNVLSGTSMACPHVSAIAAIIKSHHPSWSASAIKSAMMTTANAMDNTKRPILESPTDSPASPFNYGSGHVNPIAALDPGLVYEFGSNDILNFYVVLVQTLRKSKYSLERKSLVKTY</sequence>
<dbReference type="CDD" id="cd04852">
    <property type="entry name" value="Peptidases_S8_3"/>
    <property type="match status" value="1"/>
</dbReference>
<evidence type="ECO:0000256" key="8">
    <source>
        <dbReference type="SAM" id="SignalP"/>
    </source>
</evidence>
<gene>
    <name evidence="11" type="ORF">MKW98_011164</name>
</gene>
<protein>
    <submittedName>
        <fullName evidence="11">Uncharacterized protein</fullName>
    </submittedName>
</protein>
<evidence type="ECO:0000256" key="6">
    <source>
        <dbReference type="PIRSR" id="PIRSR615500-1"/>
    </source>
</evidence>
<feature type="signal peptide" evidence="8">
    <location>
        <begin position="1"/>
        <end position="22"/>
    </location>
</feature>
<dbReference type="PROSITE" id="PS00138">
    <property type="entry name" value="SUBTILASE_SER"/>
    <property type="match status" value="1"/>
</dbReference>
<keyword evidence="12" id="KW-1185">Reference proteome</keyword>
<dbReference type="InterPro" id="IPR000209">
    <property type="entry name" value="Peptidase_S8/S53_dom"/>
</dbReference>
<dbReference type="Pfam" id="PF05922">
    <property type="entry name" value="Inhibitor_I9"/>
    <property type="match status" value="1"/>
</dbReference>
<dbReference type="Gene3D" id="3.30.70.80">
    <property type="entry name" value="Peptidase S8 propeptide/proteinase inhibitor I9"/>
    <property type="match status" value="1"/>
</dbReference>
<dbReference type="FunFam" id="3.40.50.200:FF:000006">
    <property type="entry name" value="Subtilisin-like protease SBT1.5"/>
    <property type="match status" value="1"/>
</dbReference>
<dbReference type="AlphaFoldDB" id="A0AAD4TIS4"/>
<dbReference type="Gene3D" id="3.40.50.200">
    <property type="entry name" value="Peptidase S8/S53 domain"/>
    <property type="match status" value="1"/>
</dbReference>
<feature type="active site" description="Charge relay system" evidence="6 7">
    <location>
        <position position="141"/>
    </location>
</feature>
<dbReference type="GO" id="GO:0004252">
    <property type="term" value="F:serine-type endopeptidase activity"/>
    <property type="evidence" value="ECO:0007669"/>
    <property type="project" value="UniProtKB-UniRule"/>
</dbReference>
<evidence type="ECO:0000256" key="2">
    <source>
        <dbReference type="ARBA" id="ARBA00022670"/>
    </source>
</evidence>
<feature type="chain" id="PRO_5042054312" evidence="8">
    <location>
        <begin position="23"/>
        <end position="628"/>
    </location>
</feature>
<dbReference type="Pfam" id="PF00082">
    <property type="entry name" value="Peptidase_S8"/>
    <property type="match status" value="1"/>
</dbReference>
<keyword evidence="2 7" id="KW-0645">Protease</keyword>
<dbReference type="Gene3D" id="3.50.30.30">
    <property type="match status" value="1"/>
</dbReference>
<dbReference type="GO" id="GO:0006508">
    <property type="term" value="P:proteolysis"/>
    <property type="evidence" value="ECO:0007669"/>
    <property type="project" value="UniProtKB-KW"/>
</dbReference>
<dbReference type="SUPFAM" id="SSF52743">
    <property type="entry name" value="Subtilisin-like"/>
    <property type="match status" value="1"/>
</dbReference>
<organism evidence="11 12">
    <name type="scientific">Papaver atlanticum</name>
    <dbReference type="NCBI Taxonomy" id="357466"/>
    <lineage>
        <taxon>Eukaryota</taxon>
        <taxon>Viridiplantae</taxon>
        <taxon>Streptophyta</taxon>
        <taxon>Embryophyta</taxon>
        <taxon>Tracheophyta</taxon>
        <taxon>Spermatophyta</taxon>
        <taxon>Magnoliopsida</taxon>
        <taxon>Ranunculales</taxon>
        <taxon>Papaveraceae</taxon>
        <taxon>Papaveroideae</taxon>
        <taxon>Papaver</taxon>
    </lineage>
</organism>
<proteinExistence type="inferred from homology"/>
<evidence type="ECO:0000256" key="3">
    <source>
        <dbReference type="ARBA" id="ARBA00022729"/>
    </source>
</evidence>
<dbReference type="InterPro" id="IPR015500">
    <property type="entry name" value="Peptidase_S8_subtilisin-rel"/>
</dbReference>
<feature type="active site" description="Charge relay system" evidence="6 7">
    <location>
        <position position="216"/>
    </location>
</feature>
<dbReference type="EMBL" id="JAJJMB010001160">
    <property type="protein sequence ID" value="KAI3958476.1"/>
    <property type="molecule type" value="Genomic_DNA"/>
</dbReference>
<reference evidence="11" key="1">
    <citation type="submission" date="2022-04" db="EMBL/GenBank/DDBJ databases">
        <title>A functionally conserved STORR gene fusion in Papaver species that diverged 16.8 million years ago.</title>
        <authorList>
            <person name="Catania T."/>
        </authorList>
    </citation>
    <scope>NUCLEOTIDE SEQUENCE</scope>
    <source>
        <strain evidence="11">S-188037</strain>
    </source>
</reference>
<dbReference type="PRINTS" id="PR00723">
    <property type="entry name" value="SUBTILISIN"/>
</dbReference>
<dbReference type="CDD" id="cd02120">
    <property type="entry name" value="PA_subtilisin_like"/>
    <property type="match status" value="1"/>
</dbReference>
<evidence type="ECO:0000259" key="9">
    <source>
        <dbReference type="Pfam" id="PF00082"/>
    </source>
</evidence>
<keyword evidence="4 7" id="KW-0378">Hydrolase</keyword>
<evidence type="ECO:0000313" key="12">
    <source>
        <dbReference type="Proteomes" id="UP001202328"/>
    </source>
</evidence>
<dbReference type="InterPro" id="IPR034197">
    <property type="entry name" value="Peptidases_S8_3"/>
</dbReference>
<dbReference type="PROSITE" id="PS51892">
    <property type="entry name" value="SUBTILASE"/>
    <property type="match status" value="1"/>
</dbReference>
<evidence type="ECO:0000256" key="1">
    <source>
        <dbReference type="ARBA" id="ARBA00011073"/>
    </source>
</evidence>
<keyword evidence="5 7" id="KW-0720">Serine protease</keyword>
<dbReference type="PANTHER" id="PTHR10795">
    <property type="entry name" value="PROPROTEIN CONVERTASE SUBTILISIN/KEXIN"/>
    <property type="match status" value="1"/>
</dbReference>
<dbReference type="InterPro" id="IPR010259">
    <property type="entry name" value="S8pro/Inhibitor_I9"/>
</dbReference>
<dbReference type="FunFam" id="3.30.70.80:FF:000002">
    <property type="entry name" value="Subtilisin-like protease SBT5.3"/>
    <property type="match status" value="1"/>
</dbReference>
<comment type="similarity">
    <text evidence="1 7">Belongs to the peptidase S8 family.</text>
</comment>
<name>A0AAD4TIS4_9MAGN</name>
<evidence type="ECO:0000256" key="5">
    <source>
        <dbReference type="ARBA" id="ARBA00022825"/>
    </source>
</evidence>